<name>A0ABD2XSK2_9GENT</name>
<sequence>MVQYNGASYLISFNYEILALFCFYCGLVGHDKEVCPAKQEDSIYNCLHINQFGLFLRASSVNILEKKDKLSIVNAKSANSTHIAMDEDFGNTANECFDKMLFSNVVVDQLSTAVDIDNGDCRNFCKKSTDFF</sequence>
<comment type="caution">
    <text evidence="2">The sequence shown here is derived from an EMBL/GenBank/DDBJ whole genome shotgun (WGS) entry which is preliminary data.</text>
</comment>
<keyword evidence="3" id="KW-1185">Reference proteome</keyword>
<dbReference type="Pfam" id="PF14392">
    <property type="entry name" value="zf-CCHC_4"/>
    <property type="match status" value="1"/>
</dbReference>
<feature type="domain" description="Zinc knuckle CX2CX4HX4C" evidence="1">
    <location>
        <begin position="6"/>
        <end position="36"/>
    </location>
</feature>
<dbReference type="InterPro" id="IPR025836">
    <property type="entry name" value="Zn_knuckle_CX2CX4HX4C"/>
</dbReference>
<evidence type="ECO:0000259" key="1">
    <source>
        <dbReference type="Pfam" id="PF14392"/>
    </source>
</evidence>
<reference evidence="2 3" key="1">
    <citation type="submission" date="2024-11" db="EMBL/GenBank/DDBJ databases">
        <title>A near-complete genome assembly of Cinchona calisaya.</title>
        <authorList>
            <person name="Lian D.C."/>
            <person name="Zhao X.W."/>
            <person name="Wei L."/>
        </authorList>
    </citation>
    <scope>NUCLEOTIDE SEQUENCE [LARGE SCALE GENOMIC DNA]</scope>
    <source>
        <tissue evidence="2">Nenye</tissue>
    </source>
</reference>
<proteinExistence type="predicted"/>
<dbReference type="InterPro" id="IPR036875">
    <property type="entry name" value="Znf_CCHC_sf"/>
</dbReference>
<dbReference type="AlphaFoldDB" id="A0ABD2XSK2"/>
<dbReference type="Proteomes" id="UP001630127">
    <property type="component" value="Unassembled WGS sequence"/>
</dbReference>
<dbReference type="SUPFAM" id="SSF57756">
    <property type="entry name" value="Retrovirus zinc finger-like domains"/>
    <property type="match status" value="1"/>
</dbReference>
<dbReference type="EMBL" id="JBJUIK010000017">
    <property type="protein sequence ID" value="KAL3498134.1"/>
    <property type="molecule type" value="Genomic_DNA"/>
</dbReference>
<evidence type="ECO:0000313" key="3">
    <source>
        <dbReference type="Proteomes" id="UP001630127"/>
    </source>
</evidence>
<accession>A0ABD2XSK2</accession>
<organism evidence="2 3">
    <name type="scientific">Cinchona calisaya</name>
    <dbReference type="NCBI Taxonomy" id="153742"/>
    <lineage>
        <taxon>Eukaryota</taxon>
        <taxon>Viridiplantae</taxon>
        <taxon>Streptophyta</taxon>
        <taxon>Embryophyta</taxon>
        <taxon>Tracheophyta</taxon>
        <taxon>Spermatophyta</taxon>
        <taxon>Magnoliopsida</taxon>
        <taxon>eudicotyledons</taxon>
        <taxon>Gunneridae</taxon>
        <taxon>Pentapetalae</taxon>
        <taxon>asterids</taxon>
        <taxon>lamiids</taxon>
        <taxon>Gentianales</taxon>
        <taxon>Rubiaceae</taxon>
        <taxon>Cinchonoideae</taxon>
        <taxon>Cinchoneae</taxon>
        <taxon>Cinchona</taxon>
    </lineage>
</organism>
<evidence type="ECO:0000313" key="2">
    <source>
        <dbReference type="EMBL" id="KAL3498134.1"/>
    </source>
</evidence>
<protein>
    <recommendedName>
        <fullName evidence="1">Zinc knuckle CX2CX4HX4C domain-containing protein</fullName>
    </recommendedName>
</protein>
<gene>
    <name evidence="2" type="ORF">ACH5RR_040866</name>
</gene>